<keyword evidence="4" id="KW-1185">Reference proteome</keyword>
<name>A0A0U5GGL1_ASPCI</name>
<accession>A0A0U5GGL1</accession>
<dbReference type="Pfam" id="PF13374">
    <property type="entry name" value="TPR_10"/>
    <property type="match status" value="1"/>
</dbReference>
<dbReference type="SMART" id="SM00028">
    <property type="entry name" value="TPR"/>
    <property type="match status" value="6"/>
</dbReference>
<sequence length="723" mass="81032">MLEMLGCFPLALTQALAFIKHNRTTVTHYKRVLEQDIRSSSERLRDLEFRDIRRYGDIPVSVFRTWEVSFGKLHQSELPAAKLLAGVSFFDAALGVPETLLWSEGSDLLAFTTALGTLLSFSMVTLGANGSVLMHPLVQQAVHGYITRQGSIEAYLLEGSSRIAVALIYGSRSYWEQLNKLAAHVKEVLSHISNTDSLRKDVALNRATLLLHTARFLNFRSQNSTALEHAEEAYDIRYKTLGGADVDTIESLEAISFILAAQRHYRAAEMKQRAVVEARHLTSPGDVLTVRSKWALADILIVCGQLKEASELCDTLKGAVECEWRRTRTMFHLAQALKGSNRVLAAEQMYRQILAEYEGNPEVAELLGKARIGLNVLLGSRGHESEAYEVYFDRIRWSVTEFGDNHPLTTEIRCELAQLYYQQGNWEAAAQLQDRAYRTYVEVLGETHPTTLAALSDLADMELKLGHPTQAEELHRRAYRQRATAEGPRDPNTLTSMQKLAELLFSMDRYEEACELLKEVVIGRRHALGRNCPETLQAIKALIFVLSQLGNLEEAEALCLEYIQLVREAVPTDDIAAADAMSQLGPILAAQGRLSEAESCYRDLLQLNANRDPSLAVRVFATLGIMLAEQQRFSEAVETYRQALAVGQAVPGMQDLLQSVSRSLQNAQRLQENPNRWHFYRSGPKSAAQGLEPDDRSRSNESGNFQSTTMRGLVARLKRRRPN</sequence>
<dbReference type="SUPFAM" id="SSF48452">
    <property type="entry name" value="TPR-like"/>
    <property type="match status" value="2"/>
</dbReference>
<evidence type="ECO:0000256" key="1">
    <source>
        <dbReference type="PROSITE-ProRule" id="PRU00339"/>
    </source>
</evidence>
<dbReference type="PANTHER" id="PTHR46082">
    <property type="entry name" value="ATP/GTP-BINDING PROTEIN-RELATED"/>
    <property type="match status" value="1"/>
</dbReference>
<dbReference type="Pfam" id="PF13424">
    <property type="entry name" value="TPR_12"/>
    <property type="match status" value="2"/>
</dbReference>
<keyword evidence="1" id="KW-0802">TPR repeat</keyword>
<reference evidence="4" key="1">
    <citation type="journal article" date="2016" name="Genome Announc.">
        <title>Draft genome sequences of fungus Aspergillus calidoustus.</title>
        <authorList>
            <person name="Horn F."/>
            <person name="Linde J."/>
            <person name="Mattern D.J."/>
            <person name="Walther G."/>
            <person name="Guthke R."/>
            <person name="Scherlach K."/>
            <person name="Martin K."/>
            <person name="Brakhage A.A."/>
            <person name="Petzke L."/>
            <person name="Valiante V."/>
        </authorList>
    </citation>
    <scope>NUCLEOTIDE SEQUENCE [LARGE SCALE GENOMIC DNA]</scope>
    <source>
        <strain evidence="4">SF006504</strain>
    </source>
</reference>
<dbReference type="PROSITE" id="PS50005">
    <property type="entry name" value="TPR"/>
    <property type="match status" value="2"/>
</dbReference>
<evidence type="ECO:0000256" key="2">
    <source>
        <dbReference type="SAM" id="MobiDB-lite"/>
    </source>
</evidence>
<dbReference type="STRING" id="454130.A0A0U5GGL1"/>
<protein>
    <submittedName>
        <fullName evidence="3">Uncharacterized protein</fullName>
    </submittedName>
</protein>
<dbReference type="OrthoDB" id="1658288at2759"/>
<organism evidence="3 4">
    <name type="scientific">Aspergillus calidoustus</name>
    <dbReference type="NCBI Taxonomy" id="454130"/>
    <lineage>
        <taxon>Eukaryota</taxon>
        <taxon>Fungi</taxon>
        <taxon>Dikarya</taxon>
        <taxon>Ascomycota</taxon>
        <taxon>Pezizomycotina</taxon>
        <taxon>Eurotiomycetes</taxon>
        <taxon>Eurotiomycetidae</taxon>
        <taxon>Eurotiales</taxon>
        <taxon>Aspergillaceae</taxon>
        <taxon>Aspergillus</taxon>
        <taxon>Aspergillus subgen. Nidulantes</taxon>
    </lineage>
</organism>
<evidence type="ECO:0000313" key="3">
    <source>
        <dbReference type="EMBL" id="CEL11147.1"/>
    </source>
</evidence>
<feature type="repeat" description="TPR" evidence="1">
    <location>
        <begin position="617"/>
        <end position="650"/>
    </location>
</feature>
<dbReference type="EMBL" id="CDMC01000023">
    <property type="protein sequence ID" value="CEL11147.1"/>
    <property type="molecule type" value="Genomic_DNA"/>
</dbReference>
<dbReference type="InterPro" id="IPR053137">
    <property type="entry name" value="NLR-like"/>
</dbReference>
<proteinExistence type="predicted"/>
<gene>
    <name evidence="3" type="ORF">ASPCAL14252</name>
</gene>
<dbReference type="PANTHER" id="PTHR46082:SF6">
    <property type="entry name" value="AAA+ ATPASE DOMAIN-CONTAINING PROTEIN-RELATED"/>
    <property type="match status" value="1"/>
</dbReference>
<dbReference type="Proteomes" id="UP000054771">
    <property type="component" value="Unassembled WGS sequence"/>
</dbReference>
<dbReference type="AlphaFoldDB" id="A0A0U5GGL1"/>
<feature type="repeat" description="TPR" evidence="1">
    <location>
        <begin position="578"/>
        <end position="611"/>
    </location>
</feature>
<evidence type="ECO:0000313" key="4">
    <source>
        <dbReference type="Proteomes" id="UP000054771"/>
    </source>
</evidence>
<dbReference type="InterPro" id="IPR011990">
    <property type="entry name" value="TPR-like_helical_dom_sf"/>
</dbReference>
<dbReference type="Gene3D" id="1.25.40.10">
    <property type="entry name" value="Tetratricopeptide repeat domain"/>
    <property type="match status" value="3"/>
</dbReference>
<feature type="compositionally biased region" description="Polar residues" evidence="2">
    <location>
        <begin position="700"/>
        <end position="710"/>
    </location>
</feature>
<feature type="region of interest" description="Disordered" evidence="2">
    <location>
        <begin position="677"/>
        <end position="723"/>
    </location>
</feature>
<dbReference type="InterPro" id="IPR019734">
    <property type="entry name" value="TPR_rpt"/>
</dbReference>